<dbReference type="PANTHER" id="PTHR30575">
    <property type="entry name" value="PEPTIDASE M20"/>
    <property type="match status" value="1"/>
</dbReference>
<dbReference type="NCBIfam" id="TIGR01891">
    <property type="entry name" value="amidohydrolases"/>
    <property type="match status" value="1"/>
</dbReference>
<gene>
    <name evidence="2" type="ORF">METZ01_LOCUS39385</name>
</gene>
<dbReference type="GO" id="GO:0016805">
    <property type="term" value="F:dipeptidase activity"/>
    <property type="evidence" value="ECO:0007669"/>
    <property type="project" value="TreeGrafter"/>
</dbReference>
<dbReference type="Gene3D" id="3.40.630.10">
    <property type="entry name" value="Zn peptidases"/>
    <property type="match status" value="2"/>
</dbReference>
<sequence>MHSRSWAVVAMLVLLVNSASASAQSEDQLEALKQEAVIEVESLRKFTQQAVDQIFSFGELGFQEFETSSYVTGILRDNGFEVEQGVAEMPTAWIATWGSGKPIIGFGSDIDGIPKASQKPGVAYHDPIIEGAPGHGEGHNSGQAVNVTAALVLKKLMEREGIPGTIMLWPGVAEEQLGSKAYFVRGGLFQDVDIMIFTHVGSNMGVSWGEGSGNGLVSVEYTFYGESAHSAGGPWSGRSALDAVELMNAAMNYRREHLRLSQRTHYVITDGGDQPNVVPSRASVWYYFRELDYDHIKELFEIGNTAAEAAAKMTNTEVEWRILGSAWPRHFNKVIAETMYENIKTIGLPEWSDADQELAKALQKELGADSIGLATELSALGEPPTGVRTGGGSDDIGDISWNVPTVTLRFPSNFRTGGGGHHWSSAVAMATPIAHKGATAGAKVMAMTALDFLLQPQKLEASWAYFNDVQTKGQEYVSFISADDRPAIHLNEGIMEEFREEMRNYYFDPTRYDTYLEQLGIEYPTVRDPS</sequence>
<dbReference type="GO" id="GO:0005737">
    <property type="term" value="C:cytoplasm"/>
    <property type="evidence" value="ECO:0007669"/>
    <property type="project" value="TreeGrafter"/>
</dbReference>
<dbReference type="InterPro" id="IPR036264">
    <property type="entry name" value="Bact_exopeptidase_dim_dom"/>
</dbReference>
<name>A0A381R452_9ZZZZ</name>
<evidence type="ECO:0000313" key="2">
    <source>
        <dbReference type="EMBL" id="SUZ86531.1"/>
    </source>
</evidence>
<dbReference type="SUPFAM" id="SSF53187">
    <property type="entry name" value="Zn-dependent exopeptidases"/>
    <property type="match status" value="1"/>
</dbReference>
<protein>
    <recommendedName>
        <fullName evidence="1">Peptidase M20 dimerisation domain-containing protein</fullName>
    </recommendedName>
</protein>
<dbReference type="InterPro" id="IPR017439">
    <property type="entry name" value="Amidohydrolase"/>
</dbReference>
<proteinExistence type="predicted"/>
<dbReference type="PANTHER" id="PTHR30575:SF0">
    <property type="entry name" value="XAA-ARG DIPEPTIDASE"/>
    <property type="match status" value="1"/>
</dbReference>
<accession>A0A381R452</accession>
<feature type="domain" description="Peptidase M20 dimerisation" evidence="1">
    <location>
        <begin position="215"/>
        <end position="309"/>
    </location>
</feature>
<reference evidence="2" key="1">
    <citation type="submission" date="2018-05" db="EMBL/GenBank/DDBJ databases">
        <authorList>
            <person name="Lanie J.A."/>
            <person name="Ng W.-L."/>
            <person name="Kazmierczak K.M."/>
            <person name="Andrzejewski T.M."/>
            <person name="Davidsen T.M."/>
            <person name="Wayne K.J."/>
            <person name="Tettelin H."/>
            <person name="Glass J.I."/>
            <person name="Rusch D."/>
            <person name="Podicherti R."/>
            <person name="Tsui H.-C.T."/>
            <person name="Winkler M.E."/>
        </authorList>
    </citation>
    <scope>NUCLEOTIDE SEQUENCE</scope>
</reference>
<dbReference type="InterPro" id="IPR011650">
    <property type="entry name" value="Peptidase_M20_dimer"/>
</dbReference>
<dbReference type="InterPro" id="IPR052030">
    <property type="entry name" value="Peptidase_M20/M20A_hydrolases"/>
</dbReference>
<dbReference type="Gene3D" id="3.30.70.360">
    <property type="match status" value="1"/>
</dbReference>
<dbReference type="GO" id="GO:0071713">
    <property type="term" value="F:para-aminobenzoyl-glutamate hydrolase activity"/>
    <property type="evidence" value="ECO:0007669"/>
    <property type="project" value="TreeGrafter"/>
</dbReference>
<dbReference type="EMBL" id="UINC01001686">
    <property type="protein sequence ID" value="SUZ86531.1"/>
    <property type="molecule type" value="Genomic_DNA"/>
</dbReference>
<organism evidence="2">
    <name type="scientific">marine metagenome</name>
    <dbReference type="NCBI Taxonomy" id="408172"/>
    <lineage>
        <taxon>unclassified sequences</taxon>
        <taxon>metagenomes</taxon>
        <taxon>ecological metagenomes</taxon>
    </lineage>
</organism>
<dbReference type="AlphaFoldDB" id="A0A381R452"/>
<evidence type="ECO:0000259" key="1">
    <source>
        <dbReference type="Pfam" id="PF07687"/>
    </source>
</evidence>
<dbReference type="GO" id="GO:0046657">
    <property type="term" value="P:folic acid catabolic process"/>
    <property type="evidence" value="ECO:0007669"/>
    <property type="project" value="TreeGrafter"/>
</dbReference>
<dbReference type="Pfam" id="PF07687">
    <property type="entry name" value="M20_dimer"/>
    <property type="match status" value="1"/>
</dbReference>
<dbReference type="SUPFAM" id="SSF55031">
    <property type="entry name" value="Bacterial exopeptidase dimerisation domain"/>
    <property type="match status" value="1"/>
</dbReference>